<dbReference type="STRING" id="1317117.ATO7_08597"/>
<dbReference type="CDD" id="cd00090">
    <property type="entry name" value="HTH_ARSR"/>
    <property type="match status" value="1"/>
</dbReference>
<dbReference type="InterPro" id="IPR019887">
    <property type="entry name" value="Tscrpt_reg_AsnC/Lrp_C"/>
</dbReference>
<keyword evidence="3" id="KW-0804">Transcription</keyword>
<dbReference type="GO" id="GO:0043565">
    <property type="term" value="F:sequence-specific DNA binding"/>
    <property type="evidence" value="ECO:0007669"/>
    <property type="project" value="InterPro"/>
</dbReference>
<dbReference type="PANTHER" id="PTHR30154">
    <property type="entry name" value="LEUCINE-RESPONSIVE REGULATORY PROTEIN"/>
    <property type="match status" value="1"/>
</dbReference>
<dbReference type="PANTHER" id="PTHR30154:SF46">
    <property type="entry name" value="TRANSCRIPTIONAL REGULATORY PROTEIN"/>
    <property type="match status" value="1"/>
</dbReference>
<dbReference type="PROSITE" id="PS00519">
    <property type="entry name" value="HTH_ASNC_1"/>
    <property type="match status" value="1"/>
</dbReference>
<evidence type="ECO:0000313" key="5">
    <source>
        <dbReference type="EMBL" id="ORE87085.1"/>
    </source>
</evidence>
<dbReference type="Pfam" id="PF01037">
    <property type="entry name" value="AsnC_trans_reg"/>
    <property type="match status" value="1"/>
</dbReference>
<sequence length="162" mass="18008">MNDSTHSALNKTNRRILRELQQDGRVSNVDLAARVGISESPCFRRVRQLEADGLITGYSAHLDQRKIGLPVTAYVQVTIDKHDEQIRSAFLRQVYAEEHIVECHAMTGASDYLLKVVAQSIDHFSELSMNGILRWPGVQNIESQFSLNAIKVNGALPLVAPG</sequence>
<evidence type="ECO:0000259" key="4">
    <source>
        <dbReference type="PROSITE" id="PS50956"/>
    </source>
</evidence>
<dbReference type="SUPFAM" id="SSF54909">
    <property type="entry name" value="Dimeric alpha+beta barrel"/>
    <property type="match status" value="1"/>
</dbReference>
<proteinExistence type="predicted"/>
<dbReference type="Proteomes" id="UP000192342">
    <property type="component" value="Unassembled WGS sequence"/>
</dbReference>
<dbReference type="EMBL" id="AQQV01000002">
    <property type="protein sequence ID" value="ORE87085.1"/>
    <property type="molecule type" value="Genomic_DNA"/>
</dbReference>
<evidence type="ECO:0000256" key="1">
    <source>
        <dbReference type="ARBA" id="ARBA00023015"/>
    </source>
</evidence>
<reference evidence="5 6" key="1">
    <citation type="submission" date="2013-04" db="EMBL/GenBank/DDBJ databases">
        <title>Oceanococcus atlanticus 22II-S10r2 Genome Sequencing.</title>
        <authorList>
            <person name="Lai Q."/>
            <person name="Li G."/>
            <person name="Shao Z."/>
        </authorList>
    </citation>
    <scope>NUCLEOTIDE SEQUENCE [LARGE SCALE GENOMIC DNA]</scope>
    <source>
        <strain evidence="5 6">22II-S10r2</strain>
    </source>
</reference>
<keyword evidence="1" id="KW-0805">Transcription regulation</keyword>
<dbReference type="InterPro" id="IPR019885">
    <property type="entry name" value="Tscrpt_reg_HTH_AsnC-type_CS"/>
</dbReference>
<dbReference type="Gene3D" id="1.10.10.10">
    <property type="entry name" value="Winged helix-like DNA-binding domain superfamily/Winged helix DNA-binding domain"/>
    <property type="match status" value="1"/>
</dbReference>
<feature type="domain" description="HTH asnC-type" evidence="4">
    <location>
        <begin position="14"/>
        <end position="70"/>
    </location>
</feature>
<evidence type="ECO:0000313" key="6">
    <source>
        <dbReference type="Proteomes" id="UP000192342"/>
    </source>
</evidence>
<dbReference type="GO" id="GO:0005829">
    <property type="term" value="C:cytosol"/>
    <property type="evidence" value="ECO:0007669"/>
    <property type="project" value="TreeGrafter"/>
</dbReference>
<dbReference type="AlphaFoldDB" id="A0A1Y1SDK3"/>
<comment type="caution">
    <text evidence="5">The sequence shown here is derived from an EMBL/GenBank/DDBJ whole genome shotgun (WGS) entry which is preliminary data.</text>
</comment>
<dbReference type="Pfam" id="PF13412">
    <property type="entry name" value="HTH_24"/>
    <property type="match status" value="1"/>
</dbReference>
<dbReference type="InterPro" id="IPR036390">
    <property type="entry name" value="WH_DNA-bd_sf"/>
</dbReference>
<dbReference type="InterPro" id="IPR011991">
    <property type="entry name" value="ArsR-like_HTH"/>
</dbReference>
<keyword evidence="6" id="KW-1185">Reference proteome</keyword>
<dbReference type="InterPro" id="IPR000485">
    <property type="entry name" value="AsnC-type_HTH_dom"/>
</dbReference>
<keyword evidence="2" id="KW-0238">DNA-binding</keyword>
<dbReference type="GO" id="GO:0043200">
    <property type="term" value="P:response to amino acid"/>
    <property type="evidence" value="ECO:0007669"/>
    <property type="project" value="TreeGrafter"/>
</dbReference>
<protein>
    <submittedName>
        <fullName evidence="5">AsnC family transcriptional regulator</fullName>
    </submittedName>
</protein>
<dbReference type="InterPro" id="IPR019888">
    <property type="entry name" value="Tscrpt_reg_AsnC-like"/>
</dbReference>
<dbReference type="PRINTS" id="PR00033">
    <property type="entry name" value="HTHASNC"/>
</dbReference>
<evidence type="ECO:0000256" key="3">
    <source>
        <dbReference type="ARBA" id="ARBA00023163"/>
    </source>
</evidence>
<dbReference type="InterPro" id="IPR011008">
    <property type="entry name" value="Dimeric_a/b-barrel"/>
</dbReference>
<name>A0A1Y1SDK3_9GAMM</name>
<dbReference type="GO" id="GO:0006355">
    <property type="term" value="P:regulation of DNA-templated transcription"/>
    <property type="evidence" value="ECO:0007669"/>
    <property type="project" value="UniProtKB-ARBA"/>
</dbReference>
<organism evidence="5 6">
    <name type="scientific">Oceanococcus atlanticus</name>
    <dbReference type="NCBI Taxonomy" id="1317117"/>
    <lineage>
        <taxon>Bacteria</taxon>
        <taxon>Pseudomonadati</taxon>
        <taxon>Pseudomonadota</taxon>
        <taxon>Gammaproteobacteria</taxon>
        <taxon>Chromatiales</taxon>
        <taxon>Oceanococcaceae</taxon>
        <taxon>Oceanococcus</taxon>
    </lineage>
</organism>
<dbReference type="InterPro" id="IPR036388">
    <property type="entry name" value="WH-like_DNA-bd_sf"/>
</dbReference>
<dbReference type="SMART" id="SM00344">
    <property type="entry name" value="HTH_ASNC"/>
    <property type="match status" value="1"/>
</dbReference>
<dbReference type="SUPFAM" id="SSF46785">
    <property type="entry name" value="Winged helix' DNA-binding domain"/>
    <property type="match status" value="1"/>
</dbReference>
<evidence type="ECO:0000256" key="2">
    <source>
        <dbReference type="ARBA" id="ARBA00023125"/>
    </source>
</evidence>
<dbReference type="RefSeq" id="WP_083561285.1">
    <property type="nucleotide sequence ID" value="NZ_AQQV01000002.1"/>
</dbReference>
<dbReference type="PROSITE" id="PS50956">
    <property type="entry name" value="HTH_ASNC_2"/>
    <property type="match status" value="1"/>
</dbReference>
<gene>
    <name evidence="5" type="ORF">ATO7_08597</name>
</gene>
<dbReference type="Gene3D" id="3.30.70.920">
    <property type="match status" value="1"/>
</dbReference>
<dbReference type="OrthoDB" id="166264at2"/>
<accession>A0A1Y1SDK3</accession>